<name>A0AAV6I9E7_9ERIC</name>
<dbReference type="Proteomes" id="UP000823749">
    <property type="component" value="Chromosome 12"/>
</dbReference>
<dbReference type="EMBL" id="JACTNZ010000012">
    <property type="protein sequence ID" value="KAG5523309.1"/>
    <property type="molecule type" value="Genomic_DNA"/>
</dbReference>
<reference evidence="1" key="1">
    <citation type="submission" date="2020-08" db="EMBL/GenBank/DDBJ databases">
        <title>Plant Genome Project.</title>
        <authorList>
            <person name="Zhang R.-G."/>
        </authorList>
    </citation>
    <scope>NUCLEOTIDE SEQUENCE</scope>
    <source>
        <strain evidence="1">WSP0</strain>
        <tissue evidence="1">Leaf</tissue>
    </source>
</reference>
<evidence type="ECO:0000313" key="1">
    <source>
        <dbReference type="EMBL" id="KAG5523309.1"/>
    </source>
</evidence>
<comment type="caution">
    <text evidence="1">The sequence shown here is derived from an EMBL/GenBank/DDBJ whole genome shotgun (WGS) entry which is preliminary data.</text>
</comment>
<evidence type="ECO:0000313" key="2">
    <source>
        <dbReference type="Proteomes" id="UP000823749"/>
    </source>
</evidence>
<organism evidence="1 2">
    <name type="scientific">Rhododendron griersonianum</name>
    <dbReference type="NCBI Taxonomy" id="479676"/>
    <lineage>
        <taxon>Eukaryota</taxon>
        <taxon>Viridiplantae</taxon>
        <taxon>Streptophyta</taxon>
        <taxon>Embryophyta</taxon>
        <taxon>Tracheophyta</taxon>
        <taxon>Spermatophyta</taxon>
        <taxon>Magnoliopsida</taxon>
        <taxon>eudicotyledons</taxon>
        <taxon>Gunneridae</taxon>
        <taxon>Pentapetalae</taxon>
        <taxon>asterids</taxon>
        <taxon>Ericales</taxon>
        <taxon>Ericaceae</taxon>
        <taxon>Ericoideae</taxon>
        <taxon>Rhodoreae</taxon>
        <taxon>Rhododendron</taxon>
    </lineage>
</organism>
<keyword evidence="2" id="KW-1185">Reference proteome</keyword>
<protein>
    <submittedName>
        <fullName evidence="1">Uncharacterized protein</fullName>
    </submittedName>
</protein>
<proteinExistence type="predicted"/>
<dbReference type="AlphaFoldDB" id="A0AAV6I9E7"/>
<sequence>MSNTISAGIVKSPGNLSERLLRIVYKNGGDDKIDVGAHLQSHLGGMLLLLGQKMRYTGYTHVLLKGTSGIHRNVRDYTSFLGAANGIALPGDRILALMGYGVGIPKLKQDNPEPWL</sequence>
<accession>A0AAV6I9E7</accession>
<gene>
    <name evidence="1" type="ORF">RHGRI_035204</name>
</gene>